<dbReference type="InterPro" id="IPR032678">
    <property type="entry name" value="tRNA-synt_1_cat_dom"/>
</dbReference>
<name>A0ABN8LN52_9CNID</name>
<reference evidence="14 15" key="1">
    <citation type="submission" date="2022-05" db="EMBL/GenBank/DDBJ databases">
        <authorList>
            <consortium name="Genoscope - CEA"/>
            <person name="William W."/>
        </authorList>
    </citation>
    <scope>NUCLEOTIDE SEQUENCE [LARGE SCALE GENOMIC DNA]</scope>
</reference>
<keyword evidence="7" id="KW-0067">ATP-binding</keyword>
<dbReference type="Pfam" id="PF01406">
    <property type="entry name" value="tRNA-synt_1e"/>
    <property type="match status" value="1"/>
</dbReference>
<evidence type="ECO:0000313" key="14">
    <source>
        <dbReference type="EMBL" id="CAH3018473.1"/>
    </source>
</evidence>
<evidence type="ECO:0000256" key="3">
    <source>
        <dbReference type="ARBA" id="ARBA00022598"/>
    </source>
</evidence>
<feature type="region of interest" description="Disordered" evidence="12">
    <location>
        <begin position="760"/>
        <end position="783"/>
    </location>
</feature>
<evidence type="ECO:0000256" key="1">
    <source>
        <dbReference type="ARBA" id="ARBA00001947"/>
    </source>
</evidence>
<feature type="compositionally biased region" description="Basic and acidic residues" evidence="12">
    <location>
        <begin position="716"/>
        <end position="729"/>
    </location>
</feature>
<dbReference type="Gene3D" id="3.40.50.620">
    <property type="entry name" value="HUPs"/>
    <property type="match status" value="1"/>
</dbReference>
<evidence type="ECO:0000256" key="9">
    <source>
        <dbReference type="ARBA" id="ARBA00023146"/>
    </source>
</evidence>
<evidence type="ECO:0000313" key="15">
    <source>
        <dbReference type="Proteomes" id="UP001159427"/>
    </source>
</evidence>
<evidence type="ECO:0000256" key="2">
    <source>
        <dbReference type="ARBA" id="ARBA00012832"/>
    </source>
</evidence>
<protein>
    <recommendedName>
        <fullName evidence="11">Cysteine--tRNA ligase, cytoplasmic</fullName>
        <ecNumber evidence="2">6.1.1.16</ecNumber>
    </recommendedName>
    <alternativeName>
        <fullName evidence="10">Cysteinyl-tRNA synthetase</fullName>
    </alternativeName>
</protein>
<keyword evidence="15" id="KW-1185">Reference proteome</keyword>
<keyword evidence="8" id="KW-0648">Protein biosynthesis</keyword>
<feature type="compositionally biased region" description="Polar residues" evidence="12">
    <location>
        <begin position="761"/>
        <end position="774"/>
    </location>
</feature>
<organism evidence="14 15">
    <name type="scientific">Porites evermanni</name>
    <dbReference type="NCBI Taxonomy" id="104178"/>
    <lineage>
        <taxon>Eukaryota</taxon>
        <taxon>Metazoa</taxon>
        <taxon>Cnidaria</taxon>
        <taxon>Anthozoa</taxon>
        <taxon>Hexacorallia</taxon>
        <taxon>Scleractinia</taxon>
        <taxon>Fungiina</taxon>
        <taxon>Poritidae</taxon>
        <taxon>Porites</taxon>
    </lineage>
</organism>
<keyword evidence="6" id="KW-0862">Zinc</keyword>
<keyword evidence="3" id="KW-0436">Ligase</keyword>
<evidence type="ECO:0000256" key="5">
    <source>
        <dbReference type="ARBA" id="ARBA00022741"/>
    </source>
</evidence>
<accession>A0ABN8LN52</accession>
<dbReference type="CDD" id="cd00672">
    <property type="entry name" value="CysRS_core"/>
    <property type="match status" value="1"/>
</dbReference>
<dbReference type="EMBL" id="CALNXI010000088">
    <property type="protein sequence ID" value="CAH3018473.1"/>
    <property type="molecule type" value="Genomic_DNA"/>
</dbReference>
<keyword evidence="9" id="KW-0030">Aminoacyl-tRNA synthetase</keyword>
<dbReference type="InterPro" id="IPR009080">
    <property type="entry name" value="tRNAsynth_Ia_anticodon-bd"/>
</dbReference>
<dbReference type="PANTHER" id="PTHR10890">
    <property type="entry name" value="CYSTEINYL-TRNA SYNTHETASE"/>
    <property type="match status" value="1"/>
</dbReference>
<keyword evidence="5" id="KW-0547">Nucleotide-binding</keyword>
<dbReference type="PANTHER" id="PTHR10890:SF3">
    <property type="entry name" value="CYSTEINE--TRNA LIGASE, CYTOPLASMIC"/>
    <property type="match status" value="1"/>
</dbReference>
<feature type="domain" description="tRNA synthetases class I catalytic" evidence="13">
    <location>
        <begin position="71"/>
        <end position="478"/>
    </location>
</feature>
<evidence type="ECO:0000256" key="4">
    <source>
        <dbReference type="ARBA" id="ARBA00022723"/>
    </source>
</evidence>
<dbReference type="NCBIfam" id="TIGR00435">
    <property type="entry name" value="cysS"/>
    <property type="match status" value="1"/>
</dbReference>
<dbReference type="InterPro" id="IPR024909">
    <property type="entry name" value="Cys-tRNA/MSH_ligase"/>
</dbReference>
<feature type="region of interest" description="Disordered" evidence="12">
    <location>
        <begin position="679"/>
        <end position="746"/>
    </location>
</feature>
<dbReference type="Gene3D" id="1.20.120.1910">
    <property type="entry name" value="Cysteine-tRNA ligase, C-terminal anti-codon recognition domain"/>
    <property type="match status" value="1"/>
</dbReference>
<comment type="cofactor">
    <cofactor evidence="1">
        <name>Zn(2+)</name>
        <dbReference type="ChEBI" id="CHEBI:29105"/>
    </cofactor>
</comment>
<dbReference type="HAMAP" id="MF_00041">
    <property type="entry name" value="Cys_tRNA_synth"/>
    <property type="match status" value="1"/>
</dbReference>
<dbReference type="InterPro" id="IPR015803">
    <property type="entry name" value="Cys-tRNA-ligase"/>
</dbReference>
<dbReference type="EC" id="6.1.1.16" evidence="2"/>
<dbReference type="InterPro" id="IPR014729">
    <property type="entry name" value="Rossmann-like_a/b/a_fold"/>
</dbReference>
<evidence type="ECO:0000256" key="7">
    <source>
        <dbReference type="ARBA" id="ARBA00022840"/>
    </source>
</evidence>
<dbReference type="Proteomes" id="UP001159427">
    <property type="component" value="Unassembled WGS sequence"/>
</dbReference>
<feature type="compositionally biased region" description="Basic and acidic residues" evidence="12">
    <location>
        <begin position="679"/>
        <end position="704"/>
    </location>
</feature>
<dbReference type="PRINTS" id="PR00983">
    <property type="entry name" value="TRNASYNTHCYS"/>
</dbReference>
<evidence type="ECO:0000256" key="11">
    <source>
        <dbReference type="ARBA" id="ARBA00039362"/>
    </source>
</evidence>
<keyword evidence="4" id="KW-0479">Metal-binding</keyword>
<gene>
    <name evidence="14" type="ORF">PEVE_00043311</name>
</gene>
<evidence type="ECO:0000256" key="10">
    <source>
        <dbReference type="ARBA" id="ARBA00031499"/>
    </source>
</evidence>
<evidence type="ECO:0000256" key="8">
    <source>
        <dbReference type="ARBA" id="ARBA00022917"/>
    </source>
</evidence>
<proteinExistence type="inferred from homology"/>
<dbReference type="SUPFAM" id="SSF47323">
    <property type="entry name" value="Anticodon-binding domain of a subclass of class I aminoacyl-tRNA synthetases"/>
    <property type="match status" value="1"/>
</dbReference>
<dbReference type="SUPFAM" id="SSF52374">
    <property type="entry name" value="Nucleotidylyl transferase"/>
    <property type="match status" value="1"/>
</dbReference>
<evidence type="ECO:0000256" key="12">
    <source>
        <dbReference type="SAM" id="MobiDB-lite"/>
    </source>
</evidence>
<evidence type="ECO:0000256" key="6">
    <source>
        <dbReference type="ARBA" id="ARBA00022833"/>
    </source>
</evidence>
<evidence type="ECO:0000259" key="13">
    <source>
        <dbReference type="Pfam" id="PF01406"/>
    </source>
</evidence>
<comment type="caution">
    <text evidence="14">The sequence shown here is derived from an EMBL/GenBank/DDBJ whole genome shotgun (WGS) entry which is preliminary data.</text>
</comment>
<sequence length="783" mass="89486">MLRTRHFLVAFTKCRDQKSSSLFSSSWYIIRRSFSREDTNMSGKSLPKWIQPEGTGELKLYNSLTREKNVFVPQNGRRVFWYSCGPTVYDASHMGHARSYITFDILRRVLQSYFNYDVFYVMNITDIDDKIIFRARRNHLLEKYIEESNTPEKIIEDVNTALEPYSEKMKKTTDEDKKNMYLRIIEKAKSSISKLKDLHLSSNSEGVKEATGELLKEASDPLSAWLDSQFGSNVTDHKIFAKLTQHWEKEFHEDMKALNILPVDCLTRITQYVPEVVTFIQRVVDNGYAYDSNGSVYFDTIKFASSGKHAYARLVPEAVGDLDALAEGEGELSQNPGDKKSDRDFALWKASKPGEPAWDSPWGKGRPGWHVECSVMASAILGNSIDIHTGGVDLKFPHHDNELAQSEAHYGVCQWIHYFLHAGHLTIEGCKMSKSLKNFITIKDALKRNSARQIRFAFLLHAWNATLDYSENVLREAEQTDKLFNDFFLNVKDILRKPEDMSPSAHNYHDLEQDLQEKFLAKKSVVHEALCDSIDTPSALRHMQDLVKQANIYISTKKDKKESPNHQLIEGIAKYLTRMLKVFGAIDEDQALGFPVAGKNAAANFEEVAMPYVQLLADFRDEVRNVAREEKVTRILDACDELRDVSLPELGVKLEDVEGGHAPVIKFVDKETLLKEKQQQLEEQEKKKKQKEEAKKKLDAEKAAKAAKAKIPPWEMFKHETDKYSKFDEQGVPTHDQAGEPLSGKQIKKLKKLYQQQEKLYNSSSASVASQATNDSEEQQSER</sequence>